<dbReference type="EMBL" id="QWDN01000550">
    <property type="protein sequence ID" value="TEB41116.1"/>
    <property type="molecule type" value="Genomic_DNA"/>
</dbReference>
<evidence type="ECO:0000313" key="2">
    <source>
        <dbReference type="Proteomes" id="UP000298340"/>
    </source>
</evidence>
<organism evidence="1 2">
    <name type="scientific">Flavobacterium circumlabens</name>
    <dbReference type="NCBI Taxonomy" id="2133765"/>
    <lineage>
        <taxon>Bacteria</taxon>
        <taxon>Pseudomonadati</taxon>
        <taxon>Bacteroidota</taxon>
        <taxon>Flavobacteriia</taxon>
        <taxon>Flavobacteriales</taxon>
        <taxon>Flavobacteriaceae</taxon>
        <taxon>Flavobacterium</taxon>
    </lineage>
</organism>
<dbReference type="AlphaFoldDB" id="A0A4Y7U3X7"/>
<sequence length="130" mass="15011">RDGYFQNVEEIQGAAVPAGITVQPGDNRYVDVNKDGKIDDNDKFIFGNPFPRYTYGATYNIDYKNFDLSIFIQGVGKRTMMIRGELVEPFHYNYGMTMYTHQLDYWTPQNPDARYPRLANNGTQSNTNNF</sequence>
<comment type="caution">
    <text evidence="1">The sequence shown here is derived from an EMBL/GenBank/DDBJ whole genome shotgun (WGS) entry which is preliminary data.</text>
</comment>
<protein>
    <submittedName>
        <fullName evidence="1">SusC/RagA family TonB-linked outer membrane protein</fullName>
    </submittedName>
</protein>
<accession>A0A4Y7U3X7</accession>
<feature type="non-terminal residue" evidence="1">
    <location>
        <position position="1"/>
    </location>
</feature>
<evidence type="ECO:0000313" key="1">
    <source>
        <dbReference type="EMBL" id="TEB41116.1"/>
    </source>
</evidence>
<dbReference type="Proteomes" id="UP000298340">
    <property type="component" value="Unassembled WGS sequence"/>
</dbReference>
<name>A0A4Y7U3X7_9FLAO</name>
<proteinExistence type="predicted"/>
<gene>
    <name evidence="1" type="ORF">D0809_27160</name>
</gene>
<reference evidence="1 2" key="1">
    <citation type="journal article" date="2018" name="Syst. Appl. Microbiol.">
        <title>Flavobacterium circumlabens sp. nov. and Flavobacterium cupreum sp. nov., two psychrotrophic species isolated from Antarctic environmental samples.</title>
        <authorList>
            <person name="Kralova S."/>
            <person name="Busse H.J."/>
            <person name="Svec P."/>
            <person name="Maslanova I."/>
            <person name="Stankova E."/>
            <person name="Bartak M."/>
            <person name="Sedlacek I."/>
        </authorList>
    </citation>
    <scope>NUCLEOTIDE SEQUENCE [LARGE SCALE GENOMIC DNA]</scope>
    <source>
        <strain evidence="1 2">CCM 8828</strain>
    </source>
</reference>
<feature type="non-terminal residue" evidence="1">
    <location>
        <position position="130"/>
    </location>
</feature>